<feature type="transmembrane region" description="Helical" evidence="2">
    <location>
        <begin position="12"/>
        <end position="29"/>
    </location>
</feature>
<keyword evidence="2" id="KW-0472">Membrane</keyword>
<dbReference type="InterPro" id="IPR042229">
    <property type="entry name" value="Listeria/Bacterioides_rpt_sf"/>
</dbReference>
<proteinExistence type="predicted"/>
<dbReference type="OrthoDB" id="1994173at2"/>
<keyword evidence="2" id="KW-1133">Transmembrane helix</keyword>
<dbReference type="Pfam" id="PF09479">
    <property type="entry name" value="Flg_new"/>
    <property type="match status" value="1"/>
</dbReference>
<dbReference type="PANTHER" id="PTHR45661:SF3">
    <property type="entry name" value="IG-LIKE DOMAIN-CONTAINING PROTEIN"/>
    <property type="match status" value="1"/>
</dbReference>
<dbReference type="InterPro" id="IPR013378">
    <property type="entry name" value="InlB-like_B-rpt"/>
</dbReference>
<dbReference type="InterPro" id="IPR053139">
    <property type="entry name" value="Surface_bspA-like"/>
</dbReference>
<dbReference type="PANTHER" id="PTHR45661">
    <property type="entry name" value="SURFACE ANTIGEN"/>
    <property type="match status" value="1"/>
</dbReference>
<dbReference type="RefSeq" id="WP_073274536.1">
    <property type="nucleotide sequence ID" value="NZ_FRAC01000008.1"/>
</dbReference>
<evidence type="ECO:0000256" key="1">
    <source>
        <dbReference type="ARBA" id="ARBA00004196"/>
    </source>
</evidence>
<name>A0A1M6P4W9_9FIRM</name>
<dbReference type="Proteomes" id="UP000184386">
    <property type="component" value="Unassembled WGS sequence"/>
</dbReference>
<organism evidence="3 4">
    <name type="scientific">Anaerocolumna jejuensis DSM 15929</name>
    <dbReference type="NCBI Taxonomy" id="1121322"/>
    <lineage>
        <taxon>Bacteria</taxon>
        <taxon>Bacillati</taxon>
        <taxon>Bacillota</taxon>
        <taxon>Clostridia</taxon>
        <taxon>Lachnospirales</taxon>
        <taxon>Lachnospiraceae</taxon>
        <taxon>Anaerocolumna</taxon>
    </lineage>
</organism>
<dbReference type="STRING" id="1121322.SAMN02745136_01592"/>
<protein>
    <submittedName>
        <fullName evidence="3">Leucine rich repeat-containing protein</fullName>
    </submittedName>
</protein>
<keyword evidence="2" id="KW-0812">Transmembrane</keyword>
<dbReference type="SUPFAM" id="SSF52058">
    <property type="entry name" value="L domain-like"/>
    <property type="match status" value="2"/>
</dbReference>
<dbReference type="Gene3D" id="3.80.10.10">
    <property type="entry name" value="Ribonuclease Inhibitor"/>
    <property type="match status" value="4"/>
</dbReference>
<evidence type="ECO:0000256" key="2">
    <source>
        <dbReference type="SAM" id="Phobius"/>
    </source>
</evidence>
<evidence type="ECO:0000313" key="3">
    <source>
        <dbReference type="EMBL" id="SHK02943.1"/>
    </source>
</evidence>
<dbReference type="InterPro" id="IPR026906">
    <property type="entry name" value="LRR_5"/>
</dbReference>
<dbReference type="Gene3D" id="2.60.40.4270">
    <property type="entry name" value="Listeria-Bacteroides repeat domain"/>
    <property type="match status" value="1"/>
</dbReference>
<sequence>MRKTYKKQKRLLYYFIFFNILALILFIPIKTSAKNEDFVVKNGTLKKYNGSSKNVIIPNTVTSIGVNAFYGKSKIVSITIPKSVKEINNGAFANCSSLVNITVPGSVKKLGGGAFSGCKSLKQIKLPETITEIGSHTFAGCGSLKEITIPGKAVSIGDYAFENCTALKKIKIPNSVTSIGSYAFSNCSKLTDISLSQKLKEIKDGAFYNTAWYKEQSKKGAMLISNGILFDAMKSKGKVTVPKGVTEIGKRAFYNSSVTEIVLPKGVKKLGEGALSVKSLSKVTLPEGLIEIGDSAFSETKLVKIKIPESVTLIGFHAFSHCSSLKSVTIPEGVKTVGGWAFANCTSLQEISFSKTVSSIGINVLSNDTALQKVEFSSANPVYTYEDGFLLSKDRKVLMNCLNTPKDIKIPEGVEKTTEDIFDYTEISSITFPYTMKYLKENLFENCGYLSGIKIPSSLQSYGRQVRFGDGQITGIEVYTANNIVNYSSDNGILYNADKTILICDPAVDKVIVADGVTTIADYAFPNARTSVTIPKSVTSISDETFNIMSIAKMEDEEPFYIYGYTGSAMEEYWKKHEELFQSYRIQFLAFDGTYTIKYNLDGGTNDTANPTSYNYNSGEITLKEPTKEGYQFLYWYEDIATCGDGSCRGERRVSSIPEKSLGNIELIAKWKKIA</sequence>
<dbReference type="GO" id="GO:0030313">
    <property type="term" value="C:cell envelope"/>
    <property type="evidence" value="ECO:0007669"/>
    <property type="project" value="UniProtKB-SubCell"/>
</dbReference>
<evidence type="ECO:0000313" key="4">
    <source>
        <dbReference type="Proteomes" id="UP000184386"/>
    </source>
</evidence>
<reference evidence="3 4" key="1">
    <citation type="submission" date="2016-11" db="EMBL/GenBank/DDBJ databases">
        <authorList>
            <person name="Jaros S."/>
            <person name="Januszkiewicz K."/>
            <person name="Wedrychowicz H."/>
        </authorList>
    </citation>
    <scope>NUCLEOTIDE SEQUENCE [LARGE SCALE GENOMIC DNA]</scope>
    <source>
        <strain evidence="3 4">DSM 15929</strain>
    </source>
</reference>
<keyword evidence="4" id="KW-1185">Reference proteome</keyword>
<dbReference type="InterPro" id="IPR032675">
    <property type="entry name" value="LRR_dom_sf"/>
</dbReference>
<dbReference type="AlphaFoldDB" id="A0A1M6P4W9"/>
<dbReference type="Pfam" id="PF13306">
    <property type="entry name" value="LRR_5"/>
    <property type="match status" value="4"/>
</dbReference>
<gene>
    <name evidence="3" type="ORF">SAMN02745136_01592</name>
</gene>
<comment type="subcellular location">
    <subcellularLocation>
        <location evidence="1">Cell envelope</location>
    </subcellularLocation>
</comment>
<accession>A0A1M6P4W9</accession>
<dbReference type="EMBL" id="FRAC01000008">
    <property type="protein sequence ID" value="SHK02943.1"/>
    <property type="molecule type" value="Genomic_DNA"/>
</dbReference>